<dbReference type="EMBL" id="WTMY01000079">
    <property type="protein sequence ID" value="MWL46032.1"/>
    <property type="molecule type" value="Genomic_DNA"/>
</dbReference>
<dbReference type="Pfam" id="PF13439">
    <property type="entry name" value="Glyco_transf_4"/>
    <property type="match status" value="1"/>
</dbReference>
<dbReference type="Proteomes" id="UP000487258">
    <property type="component" value="Unassembled WGS sequence"/>
</dbReference>
<comment type="caution">
    <text evidence="5">The sequence shown here is derived from an EMBL/GenBank/DDBJ whole genome shotgun (WGS) entry which is preliminary data.</text>
</comment>
<dbReference type="Proteomes" id="UP000249482">
    <property type="component" value="Unassembled WGS sequence"/>
</dbReference>
<dbReference type="GO" id="GO:0016757">
    <property type="term" value="F:glycosyltransferase activity"/>
    <property type="evidence" value="ECO:0007669"/>
    <property type="project" value="InterPro"/>
</dbReference>
<name>A0A2X8NT00_ECOLX</name>
<dbReference type="Proteomes" id="UP000600030">
    <property type="component" value="Unassembled WGS sequence"/>
</dbReference>
<dbReference type="SUPFAM" id="SSF53756">
    <property type="entry name" value="UDP-Glycosyltransferase/glycogen phosphorylase"/>
    <property type="match status" value="1"/>
</dbReference>
<feature type="domain" description="Glycosyltransferase subfamily 4-like N-terminal" evidence="2">
    <location>
        <begin position="18"/>
        <end position="178"/>
    </location>
</feature>
<dbReference type="Gene3D" id="3.40.50.2000">
    <property type="entry name" value="Glycogen Phosphorylase B"/>
    <property type="match status" value="2"/>
</dbReference>
<evidence type="ECO:0000313" key="3">
    <source>
        <dbReference type="EMBL" id="EGO6679650.1"/>
    </source>
</evidence>
<protein>
    <submittedName>
        <fullName evidence="3 5">Glycosyltransferase</fullName>
    </submittedName>
</protein>
<reference evidence="3" key="3">
    <citation type="submission" date="2020-01" db="EMBL/GenBank/DDBJ databases">
        <authorList>
            <consortium name="GenomeTrakr network: Whole genome sequencing for foodborne pathogen traceback"/>
        </authorList>
    </citation>
    <scope>NUCLEOTIDE SEQUENCE</scope>
    <source>
        <strain evidence="3">PSU-2311</strain>
    </source>
</reference>
<dbReference type="InterPro" id="IPR050194">
    <property type="entry name" value="Glycosyltransferase_grp1"/>
</dbReference>
<dbReference type="PANTHER" id="PTHR45947:SF3">
    <property type="entry name" value="SULFOQUINOVOSYL TRANSFERASE SQD2"/>
    <property type="match status" value="1"/>
</dbReference>
<dbReference type="Pfam" id="PF00534">
    <property type="entry name" value="Glycos_transf_1"/>
    <property type="match status" value="1"/>
</dbReference>
<dbReference type="CDD" id="cd03801">
    <property type="entry name" value="GT4_PimA-like"/>
    <property type="match status" value="1"/>
</dbReference>
<reference evidence="4 7" key="2">
    <citation type="submission" date="2019-12" db="EMBL/GenBank/DDBJ databases">
        <title>Enteriobacteria Tanzani isolates_10432.</title>
        <authorList>
            <person name="Subbiah M."/>
            <person name="Call D."/>
        </authorList>
    </citation>
    <scope>NUCLEOTIDE SEQUENCE [LARGE SCALE GENOMIC DNA]</scope>
    <source>
        <strain evidence="4 7">10432wF6</strain>
    </source>
</reference>
<dbReference type="RefSeq" id="WP_000078678.1">
    <property type="nucleotide sequence ID" value="NZ_BAABUE010000049.1"/>
</dbReference>
<dbReference type="PANTHER" id="PTHR45947">
    <property type="entry name" value="SULFOQUINOVOSYL TRANSFERASE SQD2"/>
    <property type="match status" value="1"/>
</dbReference>
<organism evidence="5 6">
    <name type="scientific">Escherichia coli</name>
    <dbReference type="NCBI Taxonomy" id="562"/>
    <lineage>
        <taxon>Bacteria</taxon>
        <taxon>Pseudomonadati</taxon>
        <taxon>Pseudomonadota</taxon>
        <taxon>Gammaproteobacteria</taxon>
        <taxon>Enterobacterales</taxon>
        <taxon>Enterobacteriaceae</taxon>
        <taxon>Escherichia</taxon>
    </lineage>
</organism>
<sequence length="370" mass="41415">MSQKITVLGTRGIPDVQGGVETHCQNLYPAIKKQFDMDICVIARSPYVSYKQTYYKNVETYSLWAPKKRSLEAIVHSFLATLRTCFDGSDIVHVHAIGPGLLVPLLRVLGKKVVFTHHGPDYDRQKWGRLAKRVLQLGEKVAVKYANEVIVISEVINQLIRTKHCRDDAHLIYNGVNLPLPLKEETVRTVLGRYALQPQNYLVVVGRFVEEKGMHDAIAAHRKLGLTMPLVLVGDADHPTEYSVRLKKMAADTPNVIMTGFLKGEELQAIFSQARLFLMPSYHEGLPIALLEAMAYSLPAVVSDIPANLEVKLPPESYFEVGNVDALAQKIAALVSSQRIDYSAWLKNYDWQVIARKTASVYHSLANKKG</sequence>
<evidence type="ECO:0000313" key="4">
    <source>
        <dbReference type="EMBL" id="MWL46032.1"/>
    </source>
</evidence>
<dbReference type="EMBL" id="AAXDPX010000014">
    <property type="protein sequence ID" value="EGO6679650.1"/>
    <property type="molecule type" value="Genomic_DNA"/>
</dbReference>
<dbReference type="InterPro" id="IPR028098">
    <property type="entry name" value="Glyco_trans_4-like_N"/>
</dbReference>
<dbReference type="EMBL" id="QKWZ01000713">
    <property type="protein sequence ID" value="PZT64398.1"/>
    <property type="molecule type" value="Genomic_DNA"/>
</dbReference>
<dbReference type="AlphaFoldDB" id="A0A2X8NT00"/>
<evidence type="ECO:0000313" key="6">
    <source>
        <dbReference type="Proteomes" id="UP000249482"/>
    </source>
</evidence>
<evidence type="ECO:0000313" key="5">
    <source>
        <dbReference type="EMBL" id="PZT64398.1"/>
    </source>
</evidence>
<evidence type="ECO:0000313" key="7">
    <source>
        <dbReference type="Proteomes" id="UP000487258"/>
    </source>
</evidence>
<dbReference type="InterPro" id="IPR001296">
    <property type="entry name" value="Glyco_trans_1"/>
</dbReference>
<evidence type="ECO:0000259" key="1">
    <source>
        <dbReference type="Pfam" id="PF00534"/>
    </source>
</evidence>
<gene>
    <name evidence="5" type="ORF">DNQ45_22865</name>
    <name evidence="4" type="ORF">GQM04_10970</name>
    <name evidence="3" type="ORF">GTP92_15130</name>
</gene>
<keyword evidence="5" id="KW-0808">Transferase</keyword>
<proteinExistence type="predicted"/>
<accession>A0A2X8NT00</accession>
<reference evidence="5 6" key="1">
    <citation type="submission" date="2018-06" db="EMBL/GenBank/DDBJ databases">
        <title>Draft genome sequence of mcr-1-harboring Escherichia coli isolated from wound infection of a hospitalized patient, in Bolivia.</title>
        <authorList>
            <person name="Munoz M.E."/>
            <person name="Moura Q."/>
            <person name="Ventura P.R.M."/>
            <person name="Bustos L.R."/>
            <person name="Ovando B.G."/>
            <person name="Terrazas D.I.V."/>
            <person name="Yarhui N.B."/>
            <person name="Cerdeira L."/>
            <person name="Lincopan N."/>
        </authorList>
    </citation>
    <scope>NUCLEOTIDE SEQUENCE [LARGE SCALE GENOMIC DNA]</scope>
    <source>
        <strain evidence="5 6">EcMLT</strain>
    </source>
</reference>
<feature type="domain" description="Glycosyl transferase family 1" evidence="1">
    <location>
        <begin position="198"/>
        <end position="340"/>
    </location>
</feature>
<evidence type="ECO:0000259" key="2">
    <source>
        <dbReference type="Pfam" id="PF13439"/>
    </source>
</evidence>